<dbReference type="EMBL" id="JAAVMX010000005">
    <property type="protein sequence ID" value="KAF4508464.1"/>
    <property type="molecule type" value="Genomic_DNA"/>
</dbReference>
<evidence type="ECO:0000313" key="3">
    <source>
        <dbReference type="Proteomes" id="UP000557566"/>
    </source>
</evidence>
<dbReference type="SUPFAM" id="SSF75011">
    <property type="entry name" value="3-carboxy-cis,cis-mucoante lactonizing enzyme"/>
    <property type="match status" value="1"/>
</dbReference>
<keyword evidence="3" id="KW-1185">Reference proteome</keyword>
<evidence type="ECO:0000313" key="2">
    <source>
        <dbReference type="EMBL" id="KAF4508464.1"/>
    </source>
</evidence>
<dbReference type="AlphaFoldDB" id="A0A8H4PQ94"/>
<keyword evidence="1" id="KW-0732">Signal</keyword>
<protein>
    <submittedName>
        <fullName evidence="2">Uncharacterized protein</fullName>
    </submittedName>
</protein>
<accession>A0A8H4PQ94</accession>
<reference evidence="2 3" key="1">
    <citation type="journal article" date="2020" name="Genome Biol. Evol.">
        <title>A new high-quality draft genome assembly of the Chinese cordyceps Ophiocordyceps sinensis.</title>
        <authorList>
            <person name="Shu R."/>
            <person name="Zhang J."/>
            <person name="Meng Q."/>
            <person name="Zhang H."/>
            <person name="Zhou G."/>
            <person name="Li M."/>
            <person name="Wu P."/>
            <person name="Zhao Y."/>
            <person name="Chen C."/>
            <person name="Qin Q."/>
        </authorList>
    </citation>
    <scope>NUCLEOTIDE SEQUENCE [LARGE SCALE GENOMIC DNA]</scope>
    <source>
        <strain evidence="2 3">IOZ07</strain>
    </source>
</reference>
<sequence>MLSAFRRCRPLAAQLPCVFLLFLACTVVSSIDPEPKAPGQGPQIITGFYEAVPKIHIHDDQGNVSWAWDANMGLDLLPDSLKRCVQGGTSATEVKFAQQGTRIAAIIGRAAVLISHAPGRADDKAVQFAVCLDGDMENAHTVELLPGNLLAVATTGQEPSAGIRVYDASTMAAGSPVPVQELPGVRAIHGIIWEQQSQTLWAAGNTDAADGSGGVSYGVIQGYNMRDPGRLSQSVAYTMSEASQLGAEWDGAFANWWDGPHDLVPIPSRRMLLFPMDHDLHAIDLSTGEFNHSGGQLADEYLKGFRALGSRTADDGQVLPRSDMKSVSLLPGGGALYTQAPWRSSSVVARQVNLLSPTGMYSALDMGETMYRSRWFAEIPGWPAGGEGRRG</sequence>
<proteinExistence type="predicted"/>
<organism evidence="2 3">
    <name type="scientific">Ophiocordyceps sinensis</name>
    <dbReference type="NCBI Taxonomy" id="72228"/>
    <lineage>
        <taxon>Eukaryota</taxon>
        <taxon>Fungi</taxon>
        <taxon>Dikarya</taxon>
        <taxon>Ascomycota</taxon>
        <taxon>Pezizomycotina</taxon>
        <taxon>Sordariomycetes</taxon>
        <taxon>Hypocreomycetidae</taxon>
        <taxon>Hypocreales</taxon>
        <taxon>Ophiocordycipitaceae</taxon>
        <taxon>Ophiocordyceps</taxon>
    </lineage>
</organism>
<evidence type="ECO:0000256" key="1">
    <source>
        <dbReference type="SAM" id="SignalP"/>
    </source>
</evidence>
<dbReference type="PROSITE" id="PS51257">
    <property type="entry name" value="PROKAR_LIPOPROTEIN"/>
    <property type="match status" value="1"/>
</dbReference>
<gene>
    <name evidence="2" type="ORF">G6O67_004840</name>
</gene>
<dbReference type="OrthoDB" id="4449395at2759"/>
<feature type="signal peptide" evidence="1">
    <location>
        <begin position="1"/>
        <end position="30"/>
    </location>
</feature>
<name>A0A8H4PQ94_9HYPO</name>
<feature type="chain" id="PRO_5034377971" evidence="1">
    <location>
        <begin position="31"/>
        <end position="391"/>
    </location>
</feature>
<comment type="caution">
    <text evidence="2">The sequence shown here is derived from an EMBL/GenBank/DDBJ whole genome shotgun (WGS) entry which is preliminary data.</text>
</comment>
<dbReference type="Proteomes" id="UP000557566">
    <property type="component" value="Unassembled WGS sequence"/>
</dbReference>